<sequence length="98" mass="10787">MSLPVSPCSSPLQQFVVASGTLPWIGNCLAKQSLAEPVEAKRHKRKVKLSFSEIQTQVSHMVVKPLTWGKKPHSNFGHCRPRPICAVYPKGATYVSMA</sequence>
<reference evidence="1 2" key="1">
    <citation type="submission" date="2019-11" db="EMBL/GenBank/DDBJ databases">
        <title>Whole genome sequence of Oryza granulata.</title>
        <authorList>
            <person name="Li W."/>
        </authorList>
    </citation>
    <scope>NUCLEOTIDE SEQUENCE [LARGE SCALE GENOMIC DNA]</scope>
    <source>
        <strain evidence="2">cv. Menghai</strain>
        <tissue evidence="1">Leaf</tissue>
    </source>
</reference>
<proteinExistence type="predicted"/>
<dbReference type="AlphaFoldDB" id="A0A6G1CGR6"/>
<comment type="caution">
    <text evidence="1">The sequence shown here is derived from an EMBL/GenBank/DDBJ whole genome shotgun (WGS) entry which is preliminary data.</text>
</comment>
<protein>
    <submittedName>
        <fullName evidence="1">Uncharacterized protein</fullName>
    </submittedName>
</protein>
<name>A0A6G1CGR6_9ORYZ</name>
<accession>A0A6G1CGR6</accession>
<gene>
    <name evidence="1" type="ORF">E2562_018240</name>
</gene>
<keyword evidence="2" id="KW-1185">Reference proteome</keyword>
<dbReference type="EMBL" id="SPHZ02000009">
    <property type="protein sequence ID" value="KAF0899346.1"/>
    <property type="molecule type" value="Genomic_DNA"/>
</dbReference>
<dbReference type="Proteomes" id="UP000479710">
    <property type="component" value="Unassembled WGS sequence"/>
</dbReference>
<evidence type="ECO:0000313" key="2">
    <source>
        <dbReference type="Proteomes" id="UP000479710"/>
    </source>
</evidence>
<organism evidence="1 2">
    <name type="scientific">Oryza meyeriana var. granulata</name>
    <dbReference type="NCBI Taxonomy" id="110450"/>
    <lineage>
        <taxon>Eukaryota</taxon>
        <taxon>Viridiplantae</taxon>
        <taxon>Streptophyta</taxon>
        <taxon>Embryophyta</taxon>
        <taxon>Tracheophyta</taxon>
        <taxon>Spermatophyta</taxon>
        <taxon>Magnoliopsida</taxon>
        <taxon>Liliopsida</taxon>
        <taxon>Poales</taxon>
        <taxon>Poaceae</taxon>
        <taxon>BOP clade</taxon>
        <taxon>Oryzoideae</taxon>
        <taxon>Oryzeae</taxon>
        <taxon>Oryzinae</taxon>
        <taxon>Oryza</taxon>
        <taxon>Oryza meyeriana</taxon>
    </lineage>
</organism>
<evidence type="ECO:0000313" key="1">
    <source>
        <dbReference type="EMBL" id="KAF0899346.1"/>
    </source>
</evidence>